<accession>R8BCN9</accession>
<name>R8BCN9_PHAM7</name>
<keyword evidence="2" id="KW-1185">Reference proteome</keyword>
<dbReference type="GeneID" id="19328192"/>
<protein>
    <submittedName>
        <fullName evidence="1">Putative f-box domain-containing protein</fullName>
    </submittedName>
</protein>
<dbReference type="AlphaFoldDB" id="R8BCN9"/>
<dbReference type="OrthoDB" id="3594971at2759"/>
<dbReference type="HOGENOM" id="CLU_025527_0_0_1"/>
<sequence>MPYHYGLPEAEERCPRGLAHIYAHTNHIIASSNLDPDGIARVLERIRSLASVRWHYADANFQSGRFWLPSDVLNLQQTQLHKTKLYVEDLPLRDFDGNLQNTYVRAIPTDLLVSLKMAHSAPPLTTRLGSLKNLLLRSPQLEIFHYQDRGQGTQLMFNGKERLPPLRELRLKSYDWRHTQDDVSTHWDFSRIRSLELISVPLFNFLSSVSFADFADLHTLHVEDFSAHLPDHRLEATRGLYVLVKQHIKALHTLNITCHTDLFPMDGILAHAASLHSLHFRDHVGFSDEDRRCPTLWADDVVLLSRRLARLHTLELDMDVALCDPPLFLRALCGFPRLHTLTLHVQTVLHPLEVVYPGTDRDCEAVTRMFDFLVRSRAAARDGVPWRSVTINVGGWRKLMVRRLGEPWRRQNARGVFAERCFVLEREAMTGHTTVREEMAVEVGQSREG</sequence>
<proteinExistence type="predicted"/>
<evidence type="ECO:0000313" key="2">
    <source>
        <dbReference type="Proteomes" id="UP000014074"/>
    </source>
</evidence>
<dbReference type="Proteomes" id="UP000014074">
    <property type="component" value="Unassembled WGS sequence"/>
</dbReference>
<dbReference type="EMBL" id="KB933295">
    <property type="protein sequence ID" value="EON97055.1"/>
    <property type="molecule type" value="Genomic_DNA"/>
</dbReference>
<dbReference type="Gene3D" id="3.80.10.10">
    <property type="entry name" value="Ribonuclease Inhibitor"/>
    <property type="match status" value="1"/>
</dbReference>
<evidence type="ECO:0000313" key="1">
    <source>
        <dbReference type="EMBL" id="EON97055.1"/>
    </source>
</evidence>
<dbReference type="KEGG" id="tmn:UCRPA7_7432"/>
<reference evidence="2" key="1">
    <citation type="journal article" date="2013" name="Genome Announc.">
        <title>Draft genome sequence of the ascomycete Phaeoacremonium aleophilum strain UCR-PA7, a causal agent of the esca disease complex in grapevines.</title>
        <authorList>
            <person name="Blanco-Ulate B."/>
            <person name="Rolshausen P."/>
            <person name="Cantu D."/>
        </authorList>
    </citation>
    <scope>NUCLEOTIDE SEQUENCE [LARGE SCALE GENOMIC DNA]</scope>
    <source>
        <strain evidence="2">UCR-PA7</strain>
    </source>
</reference>
<dbReference type="RefSeq" id="XP_007918155.1">
    <property type="nucleotide sequence ID" value="XM_007919964.1"/>
</dbReference>
<organism evidence="1 2">
    <name type="scientific">Phaeoacremonium minimum (strain UCR-PA7)</name>
    <name type="common">Esca disease fungus</name>
    <name type="synonym">Togninia minima</name>
    <dbReference type="NCBI Taxonomy" id="1286976"/>
    <lineage>
        <taxon>Eukaryota</taxon>
        <taxon>Fungi</taxon>
        <taxon>Dikarya</taxon>
        <taxon>Ascomycota</taxon>
        <taxon>Pezizomycotina</taxon>
        <taxon>Sordariomycetes</taxon>
        <taxon>Sordariomycetidae</taxon>
        <taxon>Togniniales</taxon>
        <taxon>Togniniaceae</taxon>
        <taxon>Phaeoacremonium</taxon>
    </lineage>
</organism>
<dbReference type="InterPro" id="IPR032675">
    <property type="entry name" value="LRR_dom_sf"/>
</dbReference>
<gene>
    <name evidence="1" type="ORF">UCRPA7_7432</name>
</gene>
<dbReference type="eggNOG" id="ENOG502T357">
    <property type="taxonomic scope" value="Eukaryota"/>
</dbReference>